<reference evidence="8" key="2">
    <citation type="submission" date="2021-04" db="EMBL/GenBank/DDBJ databases">
        <authorList>
            <person name="Gilroy R."/>
        </authorList>
    </citation>
    <scope>NUCLEOTIDE SEQUENCE</scope>
    <source>
        <strain evidence="8">CHK169-4300</strain>
    </source>
</reference>
<evidence type="ECO:0000256" key="7">
    <source>
        <dbReference type="HAMAP-Rule" id="MF_01007"/>
    </source>
</evidence>
<proteinExistence type="inferred from homology"/>
<name>A0A9D2G0N5_9LACT</name>
<evidence type="ECO:0000313" key="8">
    <source>
        <dbReference type="EMBL" id="HIZ70277.1"/>
    </source>
</evidence>
<evidence type="ECO:0000256" key="3">
    <source>
        <dbReference type="ARBA" id="ARBA00022552"/>
    </source>
</evidence>
<sequence length="319" mass="36602">MEFQHETVLLKEAVEGLDIKPNGIYVDCTLGGAGHSLRILEELDKTGHLFAFDQDDFAIEQAKITLKDGIEKGQVTLIKDNFRNLTENLTNLGIEKVDGVLYDLGVSSPQLDQGERGFSYNYDADLDMRMNQDQKLTAYEIVNNWEYNDLVRIFFQYGEEKFSKQIARKIEQHRQTKPIETTFEFVDLIKEAIPAPARRSGGHPAKRTFQAIRIAVNDELNAVSESIEQAIRLINVEGRISVITFHSLEDRIVKQLFKEYSTVEEPPKNLPVLPSEIQRAPLKLINRKVILPTKQEIEQNKRSRSAKLRIVKKQHELDK</sequence>
<evidence type="ECO:0000256" key="4">
    <source>
        <dbReference type="ARBA" id="ARBA00022603"/>
    </source>
</evidence>
<evidence type="ECO:0000256" key="2">
    <source>
        <dbReference type="ARBA" id="ARBA00022490"/>
    </source>
</evidence>
<dbReference type="HAMAP" id="MF_01007">
    <property type="entry name" value="16SrRNA_methyltr_H"/>
    <property type="match status" value="1"/>
</dbReference>
<dbReference type="Pfam" id="PF01795">
    <property type="entry name" value="Methyltransf_5"/>
    <property type="match status" value="1"/>
</dbReference>
<dbReference type="Gene3D" id="3.40.50.150">
    <property type="entry name" value="Vaccinia Virus protein VP39"/>
    <property type="match status" value="1"/>
</dbReference>
<comment type="similarity">
    <text evidence="1 7">Belongs to the methyltransferase superfamily. RsmH family.</text>
</comment>
<accession>A0A9D2G0N5</accession>
<dbReference type="EMBL" id="DXAZ01000008">
    <property type="protein sequence ID" value="HIZ70277.1"/>
    <property type="molecule type" value="Genomic_DNA"/>
</dbReference>
<dbReference type="SUPFAM" id="SSF81799">
    <property type="entry name" value="Putative methyltransferase TM0872, insert domain"/>
    <property type="match status" value="1"/>
</dbReference>
<feature type="binding site" evidence="7">
    <location>
        <position position="110"/>
    </location>
    <ligand>
        <name>S-adenosyl-L-methionine</name>
        <dbReference type="ChEBI" id="CHEBI:59789"/>
    </ligand>
</feature>
<dbReference type="Gene3D" id="1.10.150.170">
    <property type="entry name" value="Putative methyltransferase TM0872, insert domain"/>
    <property type="match status" value="1"/>
</dbReference>
<dbReference type="GO" id="GO:0005737">
    <property type="term" value="C:cytoplasm"/>
    <property type="evidence" value="ECO:0007669"/>
    <property type="project" value="UniProtKB-SubCell"/>
</dbReference>
<dbReference type="InterPro" id="IPR023397">
    <property type="entry name" value="SAM-dep_MeTrfase_MraW_recog"/>
</dbReference>
<comment type="caution">
    <text evidence="8">The sequence shown here is derived from an EMBL/GenBank/DDBJ whole genome shotgun (WGS) entry which is preliminary data.</text>
</comment>
<evidence type="ECO:0000256" key="6">
    <source>
        <dbReference type="ARBA" id="ARBA00022691"/>
    </source>
</evidence>
<dbReference type="Proteomes" id="UP000824106">
    <property type="component" value="Unassembled WGS sequence"/>
</dbReference>
<dbReference type="AlphaFoldDB" id="A0A9D2G0N5"/>
<protein>
    <recommendedName>
        <fullName evidence="7">Ribosomal RNA small subunit methyltransferase H</fullName>
        <ecNumber evidence="7">2.1.1.199</ecNumber>
    </recommendedName>
    <alternativeName>
        <fullName evidence="7">16S rRNA m(4)C1402 methyltransferase</fullName>
    </alternativeName>
    <alternativeName>
        <fullName evidence="7">rRNA (cytosine-N(4)-)-methyltransferase RsmH</fullName>
    </alternativeName>
</protein>
<keyword evidence="3 7" id="KW-0698">rRNA processing</keyword>
<feature type="binding site" evidence="7">
    <location>
        <position position="103"/>
    </location>
    <ligand>
        <name>S-adenosyl-L-methionine</name>
        <dbReference type="ChEBI" id="CHEBI:59789"/>
    </ligand>
</feature>
<dbReference type="GO" id="GO:0070475">
    <property type="term" value="P:rRNA base methylation"/>
    <property type="evidence" value="ECO:0007669"/>
    <property type="project" value="UniProtKB-UniRule"/>
</dbReference>
<keyword evidence="5 7" id="KW-0808">Transferase</keyword>
<comment type="function">
    <text evidence="7">Specifically methylates the N4 position of cytidine in position 1402 (C1402) of 16S rRNA.</text>
</comment>
<evidence type="ECO:0000313" key="9">
    <source>
        <dbReference type="Proteomes" id="UP000824106"/>
    </source>
</evidence>
<organism evidence="8 9">
    <name type="scientific">Candidatus Atopostipes pullistercoris</name>
    <dbReference type="NCBI Taxonomy" id="2838467"/>
    <lineage>
        <taxon>Bacteria</taxon>
        <taxon>Bacillati</taxon>
        <taxon>Bacillota</taxon>
        <taxon>Bacilli</taxon>
        <taxon>Lactobacillales</taxon>
        <taxon>Carnobacteriaceae</taxon>
        <taxon>Atopostipes</taxon>
    </lineage>
</organism>
<feature type="binding site" evidence="7">
    <location>
        <position position="53"/>
    </location>
    <ligand>
        <name>S-adenosyl-L-methionine</name>
        <dbReference type="ChEBI" id="CHEBI:59789"/>
    </ligand>
</feature>
<dbReference type="PANTHER" id="PTHR11265">
    <property type="entry name" value="S-ADENOSYL-METHYLTRANSFERASE MRAW"/>
    <property type="match status" value="1"/>
</dbReference>
<dbReference type="GO" id="GO:0071424">
    <property type="term" value="F:rRNA (cytosine-N4-)-methyltransferase activity"/>
    <property type="evidence" value="ECO:0007669"/>
    <property type="project" value="UniProtKB-UniRule"/>
</dbReference>
<keyword evidence="6 7" id="KW-0949">S-adenosyl-L-methionine</keyword>
<dbReference type="InterPro" id="IPR002903">
    <property type="entry name" value="RsmH"/>
</dbReference>
<comment type="catalytic activity">
    <reaction evidence="7">
        <text>cytidine(1402) in 16S rRNA + S-adenosyl-L-methionine = N(4)-methylcytidine(1402) in 16S rRNA + S-adenosyl-L-homocysteine + H(+)</text>
        <dbReference type="Rhea" id="RHEA:42928"/>
        <dbReference type="Rhea" id="RHEA-COMP:10286"/>
        <dbReference type="Rhea" id="RHEA-COMP:10287"/>
        <dbReference type="ChEBI" id="CHEBI:15378"/>
        <dbReference type="ChEBI" id="CHEBI:57856"/>
        <dbReference type="ChEBI" id="CHEBI:59789"/>
        <dbReference type="ChEBI" id="CHEBI:74506"/>
        <dbReference type="ChEBI" id="CHEBI:82748"/>
        <dbReference type="EC" id="2.1.1.199"/>
    </reaction>
</comment>
<keyword evidence="2 7" id="KW-0963">Cytoplasm</keyword>
<feature type="binding site" evidence="7">
    <location>
        <position position="82"/>
    </location>
    <ligand>
        <name>S-adenosyl-L-methionine</name>
        <dbReference type="ChEBI" id="CHEBI:59789"/>
    </ligand>
</feature>
<dbReference type="SUPFAM" id="SSF53335">
    <property type="entry name" value="S-adenosyl-L-methionine-dependent methyltransferases"/>
    <property type="match status" value="1"/>
</dbReference>
<evidence type="ECO:0000256" key="5">
    <source>
        <dbReference type="ARBA" id="ARBA00022679"/>
    </source>
</evidence>
<dbReference type="FunFam" id="1.10.150.170:FF:000001">
    <property type="entry name" value="Ribosomal RNA small subunit methyltransferase H"/>
    <property type="match status" value="1"/>
</dbReference>
<dbReference type="PANTHER" id="PTHR11265:SF0">
    <property type="entry name" value="12S RRNA N4-METHYLCYTIDINE METHYLTRANSFERASE"/>
    <property type="match status" value="1"/>
</dbReference>
<comment type="subcellular location">
    <subcellularLocation>
        <location evidence="7">Cytoplasm</location>
    </subcellularLocation>
</comment>
<dbReference type="PIRSF" id="PIRSF004486">
    <property type="entry name" value="MraW"/>
    <property type="match status" value="1"/>
</dbReference>
<evidence type="ECO:0000256" key="1">
    <source>
        <dbReference type="ARBA" id="ARBA00010396"/>
    </source>
</evidence>
<gene>
    <name evidence="7 8" type="primary">rsmH</name>
    <name evidence="8" type="ORF">H9808_00645</name>
</gene>
<dbReference type="InterPro" id="IPR029063">
    <property type="entry name" value="SAM-dependent_MTases_sf"/>
</dbReference>
<keyword evidence="4 7" id="KW-0489">Methyltransferase</keyword>
<feature type="binding site" evidence="7">
    <location>
        <begin position="33"/>
        <end position="35"/>
    </location>
    <ligand>
        <name>S-adenosyl-L-methionine</name>
        <dbReference type="ChEBI" id="CHEBI:59789"/>
    </ligand>
</feature>
<reference evidence="8" key="1">
    <citation type="journal article" date="2021" name="PeerJ">
        <title>Extensive microbial diversity within the chicken gut microbiome revealed by metagenomics and culture.</title>
        <authorList>
            <person name="Gilroy R."/>
            <person name="Ravi A."/>
            <person name="Getino M."/>
            <person name="Pursley I."/>
            <person name="Horton D.L."/>
            <person name="Alikhan N.F."/>
            <person name="Baker D."/>
            <person name="Gharbi K."/>
            <person name="Hall N."/>
            <person name="Watson M."/>
            <person name="Adriaenssens E.M."/>
            <person name="Foster-Nyarko E."/>
            <person name="Jarju S."/>
            <person name="Secka A."/>
            <person name="Antonio M."/>
            <person name="Oren A."/>
            <person name="Chaudhuri R.R."/>
            <person name="La Ragione R."/>
            <person name="Hildebrand F."/>
            <person name="Pallen M.J."/>
        </authorList>
    </citation>
    <scope>NUCLEOTIDE SEQUENCE</scope>
    <source>
        <strain evidence="8">CHK169-4300</strain>
    </source>
</reference>
<dbReference type="NCBIfam" id="TIGR00006">
    <property type="entry name" value="16S rRNA (cytosine(1402)-N(4))-methyltransferase RsmH"/>
    <property type="match status" value="1"/>
</dbReference>
<dbReference type="EC" id="2.1.1.199" evidence="7"/>